<dbReference type="Pfam" id="PF00520">
    <property type="entry name" value="Ion_trans"/>
    <property type="match status" value="1"/>
</dbReference>
<dbReference type="PRINTS" id="PR01415">
    <property type="entry name" value="ANKYRIN"/>
</dbReference>
<evidence type="ECO:0000256" key="5">
    <source>
        <dbReference type="ARBA" id="ARBA00022989"/>
    </source>
</evidence>
<feature type="repeat" description="ANK" evidence="10">
    <location>
        <begin position="966"/>
        <end position="998"/>
    </location>
</feature>
<evidence type="ECO:0000256" key="8">
    <source>
        <dbReference type="ARBA" id="ARBA00023136"/>
    </source>
</evidence>
<dbReference type="PANTHER" id="PTHR24198:SF165">
    <property type="entry name" value="ANKYRIN REPEAT-CONTAINING PROTEIN-RELATED"/>
    <property type="match status" value="1"/>
</dbReference>
<feature type="transmembrane region" description="Helical" evidence="11">
    <location>
        <begin position="1220"/>
        <end position="1241"/>
    </location>
</feature>
<keyword evidence="6 10" id="KW-0040">ANK repeat</keyword>
<dbReference type="PRINTS" id="PR01097">
    <property type="entry name" value="TRNSRECEPTRP"/>
</dbReference>
<dbReference type="PANTHER" id="PTHR24198">
    <property type="entry name" value="ANKYRIN REPEAT AND PROTEIN KINASE DOMAIN-CONTAINING PROTEIN"/>
    <property type="match status" value="1"/>
</dbReference>
<keyword evidence="9" id="KW-0407">Ion channel</keyword>
<evidence type="ECO:0000256" key="4">
    <source>
        <dbReference type="ARBA" id="ARBA00022737"/>
    </source>
</evidence>
<feature type="repeat" description="ANK" evidence="10">
    <location>
        <begin position="628"/>
        <end position="660"/>
    </location>
</feature>
<dbReference type="GO" id="GO:0016020">
    <property type="term" value="C:membrane"/>
    <property type="evidence" value="ECO:0007669"/>
    <property type="project" value="UniProtKB-SubCell"/>
</dbReference>
<feature type="repeat" description="ANK" evidence="10">
    <location>
        <begin position="269"/>
        <end position="301"/>
    </location>
</feature>
<keyword evidence="2" id="KW-0813">Transport</keyword>
<feature type="transmembrane region" description="Helical" evidence="11">
    <location>
        <begin position="1188"/>
        <end position="1208"/>
    </location>
</feature>
<keyword evidence="7" id="KW-0406">Ion transport</keyword>
<reference evidence="14" key="1">
    <citation type="submission" date="2022-11" db="UniProtKB">
        <authorList>
            <consortium name="WormBaseParasite"/>
        </authorList>
    </citation>
    <scope>IDENTIFICATION</scope>
</reference>
<accession>A0A914MM39</accession>
<feature type="repeat" description="ANK" evidence="10">
    <location>
        <begin position="169"/>
        <end position="201"/>
    </location>
</feature>
<feature type="repeat" description="ANK" evidence="10">
    <location>
        <begin position="371"/>
        <end position="403"/>
    </location>
</feature>
<keyword evidence="4" id="KW-0677">Repeat</keyword>
<evidence type="ECO:0000313" key="14">
    <source>
        <dbReference type="WBParaSite" id="Minc3s01737g25946"/>
    </source>
</evidence>
<feature type="transmembrane region" description="Helical" evidence="11">
    <location>
        <begin position="1288"/>
        <end position="1312"/>
    </location>
</feature>
<feature type="repeat" description="ANK" evidence="10">
    <location>
        <begin position="404"/>
        <end position="427"/>
    </location>
</feature>
<evidence type="ECO:0000313" key="13">
    <source>
        <dbReference type="Proteomes" id="UP000887563"/>
    </source>
</evidence>
<dbReference type="PROSITE" id="PS50297">
    <property type="entry name" value="ANK_REP_REGION"/>
    <property type="match status" value="16"/>
</dbReference>
<evidence type="ECO:0000256" key="10">
    <source>
        <dbReference type="PROSITE-ProRule" id="PRU00023"/>
    </source>
</evidence>
<feature type="repeat" description="ANK" evidence="10">
    <location>
        <begin position="786"/>
        <end position="818"/>
    </location>
</feature>
<dbReference type="Gene3D" id="1.25.40.20">
    <property type="entry name" value="Ankyrin repeat-containing domain"/>
    <property type="match status" value="8"/>
</dbReference>
<feature type="transmembrane region" description="Helical" evidence="11">
    <location>
        <begin position="1442"/>
        <end position="1464"/>
    </location>
</feature>
<feature type="transmembrane region" description="Helical" evidence="11">
    <location>
        <begin position="1371"/>
        <end position="1390"/>
    </location>
</feature>
<feature type="repeat" description="ANK" evidence="10">
    <location>
        <begin position="528"/>
        <end position="560"/>
    </location>
</feature>
<dbReference type="Proteomes" id="UP000887563">
    <property type="component" value="Unplaced"/>
</dbReference>
<organism evidence="13 14">
    <name type="scientific">Meloidogyne incognita</name>
    <name type="common">Southern root-knot nematode worm</name>
    <name type="synonym">Oxyuris incognita</name>
    <dbReference type="NCBI Taxonomy" id="6306"/>
    <lineage>
        <taxon>Eukaryota</taxon>
        <taxon>Metazoa</taxon>
        <taxon>Ecdysozoa</taxon>
        <taxon>Nematoda</taxon>
        <taxon>Chromadorea</taxon>
        <taxon>Rhabditida</taxon>
        <taxon>Tylenchina</taxon>
        <taxon>Tylenchomorpha</taxon>
        <taxon>Tylenchoidea</taxon>
        <taxon>Meloidogynidae</taxon>
        <taxon>Meloidogyninae</taxon>
        <taxon>Meloidogyne</taxon>
        <taxon>Meloidogyne incognita group</taxon>
    </lineage>
</organism>
<feature type="repeat" description="ANK" evidence="10">
    <location>
        <begin position="561"/>
        <end position="593"/>
    </location>
</feature>
<dbReference type="SUPFAM" id="SSF48403">
    <property type="entry name" value="Ankyrin repeat"/>
    <property type="match status" value="4"/>
</dbReference>
<evidence type="ECO:0000256" key="9">
    <source>
        <dbReference type="ARBA" id="ARBA00023303"/>
    </source>
</evidence>
<feature type="repeat" description="ANK" evidence="10">
    <location>
        <begin position="135"/>
        <end position="168"/>
    </location>
</feature>
<dbReference type="Pfam" id="PF00023">
    <property type="entry name" value="Ank"/>
    <property type="match status" value="3"/>
</dbReference>
<feature type="repeat" description="ANK" evidence="10">
    <location>
        <begin position="100"/>
        <end position="132"/>
    </location>
</feature>
<dbReference type="InterPro" id="IPR036770">
    <property type="entry name" value="Ankyrin_rpt-contain_sf"/>
</dbReference>
<dbReference type="Pfam" id="PF12796">
    <property type="entry name" value="Ank_2"/>
    <property type="match status" value="8"/>
</dbReference>
<proteinExistence type="predicted"/>
<feature type="repeat" description="ANK" evidence="10">
    <location>
        <begin position="594"/>
        <end position="627"/>
    </location>
</feature>
<evidence type="ECO:0000256" key="1">
    <source>
        <dbReference type="ARBA" id="ARBA00004141"/>
    </source>
</evidence>
<feature type="repeat" description="ANK" evidence="10">
    <location>
        <begin position="999"/>
        <end position="1031"/>
    </location>
</feature>
<feature type="repeat" description="ANK" evidence="10">
    <location>
        <begin position="302"/>
        <end position="334"/>
    </location>
</feature>
<feature type="repeat" description="ANK" evidence="10">
    <location>
        <begin position="202"/>
        <end position="225"/>
    </location>
</feature>
<sequence>MLVEQGADIYVTTKERLGALHVCAMWGTETMLRYLLEKNLDSSRPGVIHINQNGHFLYKFKQAGRLPIHFASERRSTSAVAILKTLINVNPGCRTASDKNGNLPLHFAIRAGNMAAVNFLLQKESKKQISAKDMDGNTPLHLAVHRGDEFVRIIVQNGGGEEVNTQNNQGRTPLHEVAMLGDEKMLKTMWKLNGNANIADNEEKTPLHVAAEKGYTQIVETLIDKFGSSIRARTCDGSTLLHIASAAGHADTALAFLKRGVPLYMPNKNGALGLHAAASAGYNDVVKMLLARGTRVDIATRDNYTALTVAVQSGQAAVVETLLGFGADVHIEGGQIGETALHVAAGLPSGNIECAQMLLFSGAQPNVRRSDGMTPLHISARTGNKEMVRLLLAEGADPKLKSKIGETPLHLASKQCHLPVVLLLLEKIGKDSHEIREYVNLLTEDGQSSVHYASQIMPDQNHFIEEDTKIVSTLVDSGGDCEKQTLNNLETPMHMCARSGNEGVLLAMVNKIGPGSVQIVQNKKSKVNGWSPLLEACARGHVGVSRILLQHHARIDVFDECGRTALHLAAANGHIELTRLLLKYKAFVNSKAKNGEAPLHLAAQYGHAKLVAMLVQEHGASLEAITLNNQTALHFAAKFGQLIVAQTLLAFGANPNAKDDKGQTPLHLAAENDYPDVVKLFLKMKQNNHAVLTAVDHSGFTCAHIAAMKGSLAVVRELMMIDKNDYPDVVKLFLKMKQNNHAVLTAVDHSGFTCAHIAAMKGSLAVVRELMMIDKAMVIHAKTKILEATTLHMAASGGHSRIVKILLENGASPEDENANGMTPLSLAAWNGHVPILACFDKKYWRRCSKKTGLNAFHVAAYKGHSDFINEMIKHIQASVRSEPPTFNHFVVKEFATEYGFTPLHLAAQAGHDSLVRMLLNQGVQVDAATTTMSIIPLHLAAQQGHIAVVGMLLSRSTQQQHAKDWRGRTPLHLASVNGKREMVSLLIAQGSNINVMDQNGWTGMHYATKAGHLDVVKLFVNSSADAQAETKDGKVPLCFAAANNHIECLHFLLKQKHDTHQLMEDRKFIFDLMVCGKGNENQPLQEFILQSPAPIDTAVKLSSLYREMSEKEKERAKDLSNVATFAENLAVELLGISAAKYNAALLLKAKDHRGRPLLDKEVVSYASVQRYLTEIWMGGIDWSFGKTLAFTFFVLICPPAWFYFSLPLDSRIGRAPFIKFVCHIVSHIYFTILLTIVVLNITHKMYEVTSVIPNPVEWMLLLWLSGNLVSELSTIGGGSGLGIVKVLILVLAAIAIAVHILAFLLPAFYLTHLDSDEKLHFSRTMLYLKNQLLAFALLFAFVEFLDFLTVHHLFGPWAIIIRDLMYDLTRFLVILMLFVAGFTLHVTSIFQPAYQPVDEDSAELMRLASPGQTLEMLFFSLFGLVEPDSMPPLHLVPDFAKIVLKAIFGIYMMVTLIVLINLLIAMMSDTYQRIQAQSDKEWKFGRAILIRQMNKRSGTPSPINMLTKFYVVLKVAYRNKLRFCTQKAQLDLRYEENIDAFSMDGQQGRQSPTYKVGTEDAERVLTNENRKTRDLNLDTVVEWGDIVAIYYQMTGKLNPHKGHEENTAFTNEQLKEVTNKIG</sequence>
<feature type="repeat" description="ANK" evidence="10">
    <location>
        <begin position="336"/>
        <end position="370"/>
    </location>
</feature>
<evidence type="ECO:0000256" key="11">
    <source>
        <dbReference type="SAM" id="Phobius"/>
    </source>
</evidence>
<evidence type="ECO:0000256" key="2">
    <source>
        <dbReference type="ARBA" id="ARBA00022448"/>
    </source>
</evidence>
<evidence type="ECO:0000259" key="12">
    <source>
        <dbReference type="Pfam" id="PF00520"/>
    </source>
</evidence>
<dbReference type="InterPro" id="IPR002153">
    <property type="entry name" value="TRPC_channel"/>
</dbReference>
<dbReference type="InterPro" id="IPR005821">
    <property type="entry name" value="Ion_trans_dom"/>
</dbReference>
<feature type="repeat" description="ANK" evidence="10">
    <location>
        <begin position="898"/>
        <end position="930"/>
    </location>
</feature>
<feature type="repeat" description="ANK" evidence="10">
    <location>
        <begin position="236"/>
        <end position="268"/>
    </location>
</feature>
<keyword evidence="5 11" id="KW-1133">Transmembrane helix</keyword>
<feature type="domain" description="Ion transport" evidence="12">
    <location>
        <begin position="1228"/>
        <end position="1478"/>
    </location>
</feature>
<comment type="subcellular location">
    <subcellularLocation>
        <location evidence="1">Membrane</location>
        <topology evidence="1">Multi-pass membrane protein</topology>
    </subcellularLocation>
</comment>
<dbReference type="InterPro" id="IPR002110">
    <property type="entry name" value="Ankyrin_rpt"/>
</dbReference>
<feature type="transmembrane region" description="Helical" evidence="11">
    <location>
        <begin position="1261"/>
        <end position="1281"/>
    </location>
</feature>
<name>A0A914MM39_MELIC</name>
<dbReference type="GO" id="GO:0005262">
    <property type="term" value="F:calcium channel activity"/>
    <property type="evidence" value="ECO:0007669"/>
    <property type="project" value="InterPro"/>
</dbReference>
<dbReference type="PROSITE" id="PS50088">
    <property type="entry name" value="ANK_REPEAT"/>
    <property type="match status" value="19"/>
</dbReference>
<dbReference type="WBParaSite" id="Minc3s01737g25946">
    <property type="protein sequence ID" value="Minc3s01737g25946"/>
    <property type="gene ID" value="Minc3s01737g25946"/>
</dbReference>
<evidence type="ECO:0000256" key="6">
    <source>
        <dbReference type="ARBA" id="ARBA00023043"/>
    </source>
</evidence>
<keyword evidence="8 11" id="KW-0472">Membrane</keyword>
<dbReference type="SMART" id="SM00248">
    <property type="entry name" value="ANK"/>
    <property type="match status" value="29"/>
</dbReference>
<keyword evidence="3 11" id="KW-0812">Transmembrane</keyword>
<evidence type="ECO:0000256" key="7">
    <source>
        <dbReference type="ARBA" id="ARBA00023065"/>
    </source>
</evidence>
<evidence type="ECO:0000256" key="3">
    <source>
        <dbReference type="ARBA" id="ARBA00022692"/>
    </source>
</evidence>
<feature type="repeat" description="ANK" evidence="10">
    <location>
        <begin position="661"/>
        <end position="683"/>
    </location>
</feature>
<protein>
    <submittedName>
        <fullName evidence="14">Ion transport domain-containing protein</fullName>
    </submittedName>
</protein>
<feature type="transmembrane region" description="Helical" evidence="11">
    <location>
        <begin position="1332"/>
        <end position="1359"/>
    </location>
</feature>
<keyword evidence="13" id="KW-1185">Reference proteome</keyword>